<dbReference type="PANTHER" id="PTHR38099:SF1">
    <property type="entry name" value="LARGE RIBOSOMAL RNA SUBUNIT ACCUMULATION PROTEIN YCED"/>
    <property type="match status" value="1"/>
</dbReference>
<evidence type="ECO:0000313" key="6">
    <source>
        <dbReference type="EMBL" id="ENU35698.1"/>
    </source>
</evidence>
<dbReference type="GO" id="GO:0005829">
    <property type="term" value="C:cytosol"/>
    <property type="evidence" value="ECO:0007669"/>
    <property type="project" value="TreeGrafter"/>
</dbReference>
<dbReference type="PATRIC" id="fig|981333.9.peg.2172"/>
<keyword evidence="4" id="KW-0690">Ribosome biogenesis</keyword>
<proteinExistence type="inferred from homology"/>
<evidence type="ECO:0000256" key="2">
    <source>
        <dbReference type="ARBA" id="ARBA00010740"/>
    </source>
</evidence>
<dbReference type="InterPro" id="IPR003772">
    <property type="entry name" value="YceD"/>
</dbReference>
<dbReference type="PANTHER" id="PTHR38099">
    <property type="entry name" value="LARGE RIBOSOMAL RNA SUBUNIT ACCUMULATION PROTEIN YCED"/>
    <property type="match status" value="1"/>
</dbReference>
<comment type="function">
    <text evidence="1">Plays a role in synthesis, processing and/or stability of 23S rRNA.</text>
</comment>
<evidence type="ECO:0000256" key="1">
    <source>
        <dbReference type="ARBA" id="ARBA00002868"/>
    </source>
</evidence>
<name>N8RJY6_9GAMM</name>
<dbReference type="GO" id="GO:0042254">
    <property type="term" value="P:ribosome biogenesis"/>
    <property type="evidence" value="ECO:0007669"/>
    <property type="project" value="UniProtKB-KW"/>
</dbReference>
<protein>
    <recommendedName>
        <fullName evidence="3">Large ribosomal RNA subunit accumulation protein YceD</fullName>
    </recommendedName>
    <alternativeName>
        <fullName evidence="5">23S rRNA accumulation protein YceD</fullName>
    </alternativeName>
</protein>
<sequence length="201" mass="22513">MSTVATIFELSTDPLMSANTFPSQIEPFKWAEQGYTWSGTLPLSRFARIAREAVSSIDDQLINIDCKLSMDAYHRIVWLDGHIDTKVPMECQRCLGSVEIELVSEFHLALIDDELLIERLDEDADFIVLGESESSKKGSIDTPASIDLFALLEDELLLLMPLSPKHGVCEHKHQPALQDVVEEKRDNPFDVLASLKGKLNS</sequence>
<evidence type="ECO:0000256" key="3">
    <source>
        <dbReference type="ARBA" id="ARBA00015716"/>
    </source>
</evidence>
<evidence type="ECO:0000256" key="5">
    <source>
        <dbReference type="ARBA" id="ARBA00031841"/>
    </source>
</evidence>
<dbReference type="Proteomes" id="UP000023776">
    <property type="component" value="Unassembled WGS sequence"/>
</dbReference>
<reference evidence="6 7" key="1">
    <citation type="submission" date="2013-02" db="EMBL/GenBank/DDBJ databases">
        <title>The Genome Sequence of Acinetobacter parvus CIP 108168.</title>
        <authorList>
            <consortium name="The Broad Institute Genome Sequencing Platform"/>
            <consortium name="The Broad Institute Genome Sequencing Center for Infectious Disease"/>
            <person name="Cerqueira G."/>
            <person name="Feldgarden M."/>
            <person name="Courvalin P."/>
            <person name="Perichon B."/>
            <person name="Grillot-Courvalin C."/>
            <person name="Clermont D."/>
            <person name="Rocha E."/>
            <person name="Yoon E.-J."/>
            <person name="Nemec A."/>
            <person name="Walker B."/>
            <person name="Young S.K."/>
            <person name="Zeng Q."/>
            <person name="Gargeya S."/>
            <person name="Fitzgerald M."/>
            <person name="Haas B."/>
            <person name="Abouelleil A."/>
            <person name="Alvarado L."/>
            <person name="Arachchi H.M."/>
            <person name="Berlin A.M."/>
            <person name="Chapman S.B."/>
            <person name="Dewar J."/>
            <person name="Goldberg J."/>
            <person name="Griggs A."/>
            <person name="Gujja S."/>
            <person name="Hansen M."/>
            <person name="Howarth C."/>
            <person name="Imamovic A."/>
            <person name="Larimer J."/>
            <person name="McCowan C."/>
            <person name="Murphy C."/>
            <person name="Neiman D."/>
            <person name="Pearson M."/>
            <person name="Priest M."/>
            <person name="Roberts A."/>
            <person name="Saif S."/>
            <person name="Shea T."/>
            <person name="Sisk P."/>
            <person name="Sykes S."/>
            <person name="Wortman J."/>
            <person name="Nusbaum C."/>
            <person name="Birren B."/>
        </authorList>
    </citation>
    <scope>NUCLEOTIDE SEQUENCE [LARGE SCALE GENOMIC DNA]</scope>
    <source>
        <strain evidence="6 7">CIP 108168</strain>
    </source>
</reference>
<comment type="similarity">
    <text evidence="2">Belongs to the DUF177 domain family.</text>
</comment>
<dbReference type="InterPro" id="IPR039255">
    <property type="entry name" value="YceD_bac"/>
</dbReference>
<dbReference type="AlphaFoldDB" id="N8RJY6"/>
<organism evidence="6 7">
    <name type="scientific">Acinetobacter parvus DSM 16617 = CIP 108168</name>
    <dbReference type="NCBI Taxonomy" id="981333"/>
    <lineage>
        <taxon>Bacteria</taxon>
        <taxon>Pseudomonadati</taxon>
        <taxon>Pseudomonadota</taxon>
        <taxon>Gammaproteobacteria</taxon>
        <taxon>Moraxellales</taxon>
        <taxon>Moraxellaceae</taxon>
        <taxon>Acinetobacter</taxon>
    </lineage>
</organism>
<gene>
    <name evidence="6" type="ORF">F988_02114</name>
</gene>
<evidence type="ECO:0000313" key="7">
    <source>
        <dbReference type="Proteomes" id="UP000023776"/>
    </source>
</evidence>
<evidence type="ECO:0000256" key="4">
    <source>
        <dbReference type="ARBA" id="ARBA00022517"/>
    </source>
</evidence>
<accession>N8RJY6</accession>
<comment type="caution">
    <text evidence="6">The sequence shown here is derived from an EMBL/GenBank/DDBJ whole genome shotgun (WGS) entry which is preliminary data.</text>
</comment>
<dbReference type="EMBL" id="APOM01000050">
    <property type="protein sequence ID" value="ENU35698.1"/>
    <property type="molecule type" value="Genomic_DNA"/>
</dbReference>
<keyword evidence="7" id="KW-1185">Reference proteome</keyword>
<dbReference type="Pfam" id="PF02620">
    <property type="entry name" value="YceD"/>
    <property type="match status" value="1"/>
</dbReference>
<dbReference type="HOGENOM" id="CLU_094127_0_0_6"/>